<feature type="transmembrane region" description="Helical" evidence="6">
    <location>
        <begin position="155"/>
        <end position="174"/>
    </location>
</feature>
<feature type="transmembrane region" description="Helical" evidence="6">
    <location>
        <begin position="335"/>
        <end position="354"/>
    </location>
</feature>
<dbReference type="Gene3D" id="1.20.1250.20">
    <property type="entry name" value="MFS general substrate transporter like domains"/>
    <property type="match status" value="1"/>
</dbReference>
<dbReference type="RefSeq" id="WP_285452202.1">
    <property type="nucleotide sequence ID" value="NZ_CP127173.1"/>
</dbReference>
<dbReference type="Proteomes" id="UP001227101">
    <property type="component" value="Chromosome"/>
</dbReference>
<dbReference type="InterPro" id="IPR020846">
    <property type="entry name" value="MFS_dom"/>
</dbReference>
<evidence type="ECO:0000256" key="5">
    <source>
        <dbReference type="ARBA" id="ARBA00023136"/>
    </source>
</evidence>
<evidence type="ECO:0000259" key="7">
    <source>
        <dbReference type="PROSITE" id="PS50850"/>
    </source>
</evidence>
<dbReference type="SUPFAM" id="SSF103473">
    <property type="entry name" value="MFS general substrate transporter"/>
    <property type="match status" value="1"/>
</dbReference>
<keyword evidence="2" id="KW-0813">Transport</keyword>
<feature type="transmembrane region" description="Helical" evidence="6">
    <location>
        <begin position="401"/>
        <end position="419"/>
    </location>
</feature>
<evidence type="ECO:0000313" key="8">
    <source>
        <dbReference type="EMBL" id="WIV55316.1"/>
    </source>
</evidence>
<dbReference type="PANTHER" id="PTHR23511">
    <property type="entry name" value="SYNAPTIC VESICLE GLYCOPROTEIN 2"/>
    <property type="match status" value="1"/>
</dbReference>
<accession>A0ABY8XI90</accession>
<feature type="transmembrane region" description="Helical" evidence="6">
    <location>
        <begin position="67"/>
        <end position="86"/>
    </location>
</feature>
<dbReference type="InterPro" id="IPR036259">
    <property type="entry name" value="MFS_trans_sf"/>
</dbReference>
<feature type="transmembrane region" description="Helical" evidence="6">
    <location>
        <begin position="98"/>
        <end position="120"/>
    </location>
</feature>
<evidence type="ECO:0000256" key="4">
    <source>
        <dbReference type="ARBA" id="ARBA00022989"/>
    </source>
</evidence>
<name>A0ABY8XI90_9PSEU</name>
<evidence type="ECO:0000256" key="2">
    <source>
        <dbReference type="ARBA" id="ARBA00022448"/>
    </source>
</evidence>
<feature type="transmembrane region" description="Helical" evidence="6">
    <location>
        <begin position="360"/>
        <end position="381"/>
    </location>
</feature>
<feature type="transmembrane region" description="Helical" evidence="6">
    <location>
        <begin position="308"/>
        <end position="328"/>
    </location>
</feature>
<evidence type="ECO:0000313" key="9">
    <source>
        <dbReference type="Proteomes" id="UP001227101"/>
    </source>
</evidence>
<dbReference type="PROSITE" id="PS50850">
    <property type="entry name" value="MFS"/>
    <property type="match status" value="1"/>
</dbReference>
<feature type="transmembrane region" description="Helical" evidence="6">
    <location>
        <begin position="275"/>
        <end position="296"/>
    </location>
</feature>
<dbReference type="Pfam" id="PF00083">
    <property type="entry name" value="Sugar_tr"/>
    <property type="match status" value="1"/>
</dbReference>
<keyword evidence="9" id="KW-1185">Reference proteome</keyword>
<dbReference type="InterPro" id="IPR005828">
    <property type="entry name" value="MFS_sugar_transport-like"/>
</dbReference>
<evidence type="ECO:0000256" key="1">
    <source>
        <dbReference type="ARBA" id="ARBA00004651"/>
    </source>
</evidence>
<organism evidence="8 9">
    <name type="scientific">Amycolatopsis nalaikhensis</name>
    <dbReference type="NCBI Taxonomy" id="715472"/>
    <lineage>
        <taxon>Bacteria</taxon>
        <taxon>Bacillati</taxon>
        <taxon>Actinomycetota</taxon>
        <taxon>Actinomycetes</taxon>
        <taxon>Pseudonocardiales</taxon>
        <taxon>Pseudonocardiaceae</taxon>
        <taxon>Amycolatopsis</taxon>
    </lineage>
</organism>
<keyword evidence="3 6" id="KW-0812">Transmembrane</keyword>
<dbReference type="EMBL" id="CP127173">
    <property type="protein sequence ID" value="WIV55316.1"/>
    <property type="molecule type" value="Genomic_DNA"/>
</dbReference>
<feature type="transmembrane region" description="Helical" evidence="6">
    <location>
        <begin position="31"/>
        <end position="55"/>
    </location>
</feature>
<gene>
    <name evidence="8" type="ORF">QP939_41900</name>
</gene>
<feature type="domain" description="Major facilitator superfamily (MFS) profile" evidence="7">
    <location>
        <begin position="31"/>
        <end position="448"/>
    </location>
</feature>
<protein>
    <submittedName>
        <fullName evidence="8">MFS transporter</fullName>
    </submittedName>
</protein>
<evidence type="ECO:0000256" key="6">
    <source>
        <dbReference type="SAM" id="Phobius"/>
    </source>
</evidence>
<evidence type="ECO:0000256" key="3">
    <source>
        <dbReference type="ARBA" id="ARBA00022692"/>
    </source>
</evidence>
<comment type="subcellular location">
    <subcellularLocation>
        <location evidence="1">Cell membrane</location>
        <topology evidence="1">Multi-pass membrane protein</topology>
    </subcellularLocation>
</comment>
<sequence>MANIPDAAVPDAGTIAGRLDRLPITRTHRRATVAVGLGLFFDFYEVFLTGVLSSVLVEEFNLTKAELPPLLASTFVGMFFGALLLGRLADRYGRRGAFLLNLGLYSFFSLLGAFSGGALMLLVTRFFAGIGLGAEPPLADTYLTDLLPARKRGRFIAWAYTLAFCGFPVVGFLARGLTEHEIFGIAGWRWLFVIGALGAGAVFLLRRGLPESPRWLESVGRTEEAEHLVAGMEAEARGGVNENVAPPRGTTRKRAAAPVLELFAPAQRRRTWMMVVFHILQTLGYYGFGTLVPLVLAAKGYAVSQSLLFAALTYLGYPVGSALSLPIVERVERKYLVVGSVLAMAVFGIAFGYAGSMALILVFGFLYTATSNVFSNAYHIYQAEIFPTALRSTASSGTYSLSRLASGAMPFVLVPLLAAHGPTTLFLVVAGALVVVALDIAVLGPRTTGRRLESVNDDVPATAPSQPIR</sequence>
<dbReference type="CDD" id="cd17316">
    <property type="entry name" value="MFS_SV2_like"/>
    <property type="match status" value="1"/>
</dbReference>
<feature type="transmembrane region" description="Helical" evidence="6">
    <location>
        <begin position="425"/>
        <end position="444"/>
    </location>
</feature>
<feature type="transmembrane region" description="Helical" evidence="6">
    <location>
        <begin position="126"/>
        <end position="143"/>
    </location>
</feature>
<reference evidence="8 9" key="1">
    <citation type="submission" date="2023-06" db="EMBL/GenBank/DDBJ databases">
        <authorList>
            <person name="Oyuntsetseg B."/>
            <person name="Kim S.B."/>
        </authorList>
    </citation>
    <scope>NUCLEOTIDE SEQUENCE [LARGE SCALE GENOMIC DNA]</scope>
    <source>
        <strain evidence="8 9">2-2</strain>
    </source>
</reference>
<keyword evidence="4 6" id="KW-1133">Transmembrane helix</keyword>
<feature type="transmembrane region" description="Helical" evidence="6">
    <location>
        <begin position="186"/>
        <end position="205"/>
    </location>
</feature>
<keyword evidence="5 6" id="KW-0472">Membrane</keyword>
<proteinExistence type="predicted"/>